<organism evidence="2 3">
    <name type="scientific">Ancylostoma ceylanicum</name>
    <dbReference type="NCBI Taxonomy" id="53326"/>
    <lineage>
        <taxon>Eukaryota</taxon>
        <taxon>Metazoa</taxon>
        <taxon>Ecdysozoa</taxon>
        <taxon>Nematoda</taxon>
        <taxon>Chromadorea</taxon>
        <taxon>Rhabditida</taxon>
        <taxon>Rhabditina</taxon>
        <taxon>Rhabditomorpha</taxon>
        <taxon>Strongyloidea</taxon>
        <taxon>Ancylostomatidae</taxon>
        <taxon>Ancylostomatinae</taxon>
        <taxon>Ancylostoma</taxon>
    </lineage>
</organism>
<evidence type="ECO:0000313" key="2">
    <source>
        <dbReference type="EMBL" id="EYC37149.1"/>
    </source>
</evidence>
<dbReference type="Proteomes" id="UP000024635">
    <property type="component" value="Unassembled WGS sequence"/>
</dbReference>
<accession>A0A016WBF2</accession>
<gene>
    <name evidence="2" type="primary">Acey_s0819.g2521</name>
    <name evidence="2" type="ORF">Y032_0819g2521</name>
</gene>
<feature type="compositionally biased region" description="Low complexity" evidence="1">
    <location>
        <begin position="1"/>
        <end position="12"/>
    </location>
</feature>
<comment type="caution">
    <text evidence="2">The sequence shown here is derived from an EMBL/GenBank/DDBJ whole genome shotgun (WGS) entry which is preliminary data.</text>
</comment>
<feature type="compositionally biased region" description="Polar residues" evidence="1">
    <location>
        <begin position="13"/>
        <end position="22"/>
    </location>
</feature>
<evidence type="ECO:0000313" key="3">
    <source>
        <dbReference type="Proteomes" id="UP000024635"/>
    </source>
</evidence>
<feature type="region of interest" description="Disordered" evidence="1">
    <location>
        <begin position="1"/>
        <end position="37"/>
    </location>
</feature>
<feature type="compositionally biased region" description="Basic and acidic residues" evidence="1">
    <location>
        <begin position="25"/>
        <end position="37"/>
    </location>
</feature>
<proteinExistence type="predicted"/>
<reference evidence="3" key="1">
    <citation type="journal article" date="2015" name="Nat. Genet.">
        <title>The genome and transcriptome of the zoonotic hookworm Ancylostoma ceylanicum identify infection-specific gene families.</title>
        <authorList>
            <person name="Schwarz E.M."/>
            <person name="Hu Y."/>
            <person name="Antoshechkin I."/>
            <person name="Miller M.M."/>
            <person name="Sternberg P.W."/>
            <person name="Aroian R.V."/>
        </authorList>
    </citation>
    <scope>NUCLEOTIDE SEQUENCE</scope>
    <source>
        <strain evidence="3">HY135</strain>
    </source>
</reference>
<dbReference type="AlphaFoldDB" id="A0A016WBF2"/>
<protein>
    <submittedName>
        <fullName evidence="2">Uncharacterized protein</fullName>
    </submittedName>
</protein>
<sequence>MSSSLLHSSTESGWLQNSSSTTRTKKPDSDKKIDVERRELQPKPYWAHVGCKPIFLADQLRVRTSWVVMTKKSRGKTKTPWFN</sequence>
<evidence type="ECO:0000256" key="1">
    <source>
        <dbReference type="SAM" id="MobiDB-lite"/>
    </source>
</evidence>
<name>A0A016WBF2_9BILA</name>
<keyword evidence="3" id="KW-1185">Reference proteome</keyword>
<dbReference type="EMBL" id="JARK01000419">
    <property type="protein sequence ID" value="EYC37149.1"/>
    <property type="molecule type" value="Genomic_DNA"/>
</dbReference>